<proteinExistence type="predicted"/>
<evidence type="ECO:0000313" key="2">
    <source>
        <dbReference type="Proteomes" id="UP000046090"/>
    </source>
</evidence>
<dbReference type="AlphaFoldDB" id="A0A0K2XJV6"/>
<protein>
    <submittedName>
        <fullName evidence="1">Uncharacterized protein</fullName>
    </submittedName>
</protein>
<name>A0A0K2XJV6_HELHE</name>
<dbReference type="Proteomes" id="UP000046090">
    <property type="component" value="Unassembled WGS sequence"/>
</dbReference>
<organism evidence="1 2">
    <name type="scientific">Helicobacter heilmannii</name>
    <dbReference type="NCBI Taxonomy" id="35817"/>
    <lineage>
        <taxon>Bacteria</taxon>
        <taxon>Pseudomonadati</taxon>
        <taxon>Campylobacterota</taxon>
        <taxon>Epsilonproteobacteria</taxon>
        <taxon>Campylobacterales</taxon>
        <taxon>Helicobacteraceae</taxon>
        <taxon>Helicobacter</taxon>
    </lineage>
</organism>
<dbReference type="EMBL" id="CDMK01000002">
    <property type="protein sequence ID" value="CRI34933.1"/>
    <property type="molecule type" value="Genomic_DNA"/>
</dbReference>
<evidence type="ECO:0000313" key="1">
    <source>
        <dbReference type="EMBL" id="CRI34933.1"/>
    </source>
</evidence>
<accession>A0A0K2XJV6</accession>
<sequence length="41" mass="4574">MFGALCFGGYPSCTLKIPIYRVHCGRATSSHILCKDRINDE</sequence>
<dbReference type="STRING" id="1216962.BN341_12320"/>
<reference evidence="2" key="1">
    <citation type="submission" date="2014-12" db="EMBL/GenBank/DDBJ databases">
        <authorList>
            <person name="Smet A."/>
        </authorList>
    </citation>
    <scope>NUCLEOTIDE SEQUENCE [LARGE SCALE GENOMIC DNA]</scope>
</reference>
<gene>
    <name evidence="1" type="ORF">HHE01_07340</name>
</gene>
<keyword evidence="2" id="KW-1185">Reference proteome</keyword>